<protein>
    <submittedName>
        <fullName evidence="2">Transmembrane protein 258</fullName>
    </submittedName>
</protein>
<organism evidence="2">
    <name type="scientific">Pseudodiaptomus poplesia</name>
    <dbReference type="NCBI Taxonomy" id="213370"/>
    <lineage>
        <taxon>Eukaryota</taxon>
        <taxon>Metazoa</taxon>
        <taxon>Ecdysozoa</taxon>
        <taxon>Arthropoda</taxon>
        <taxon>Crustacea</taxon>
        <taxon>Multicrustacea</taxon>
        <taxon>Hexanauplia</taxon>
        <taxon>Copepoda</taxon>
        <taxon>Calanoida</taxon>
        <taxon>Pseudodiaptomidae</taxon>
        <taxon>Pseudodiaptomus</taxon>
    </lineage>
</organism>
<feature type="transmembrane region" description="Helical" evidence="1">
    <location>
        <begin position="42"/>
        <end position="59"/>
    </location>
</feature>
<keyword evidence="1 2" id="KW-0812">Transmembrane</keyword>
<dbReference type="AlphaFoldDB" id="A0A1S6GL83"/>
<accession>A0A1S6GL83</accession>
<keyword evidence="1" id="KW-0472">Membrane</keyword>
<keyword evidence="1" id="KW-1133">Transmembrane helix</keyword>
<evidence type="ECO:0000313" key="2">
    <source>
        <dbReference type="EMBL" id="AQS22590.1"/>
    </source>
</evidence>
<sequence>MHWKKIERKKYFCFLTKQMILTFVLSILNLKNATKMCSSISFLFRIMSLFWHLIPLLSATRLTPPQFICEVSLSVFVLSVYLCLNMSTLFYLHTRL</sequence>
<dbReference type="EMBL" id="KY314156">
    <property type="protein sequence ID" value="AQS22590.1"/>
    <property type="molecule type" value="mRNA"/>
</dbReference>
<evidence type="ECO:0000256" key="1">
    <source>
        <dbReference type="SAM" id="Phobius"/>
    </source>
</evidence>
<proteinExistence type="evidence at transcript level"/>
<name>A0A1S6GL83_9MAXI</name>
<reference evidence="2" key="1">
    <citation type="journal article" date="2017" name="Aquat. Toxicol.">
        <title>Spliced leader-based analyses reveal the effects of polycyclic aromatic hydrocarbons on gene expression in the copepod Pseudodiaptomus poplesia.</title>
        <authorList>
            <person name="Zhuang Y."/>
            <person name="Yang F."/>
            <person name="Xu D."/>
            <person name="Chen H."/>
            <person name="Zhang H."/>
            <person name="Liu G."/>
        </authorList>
    </citation>
    <scope>NUCLEOTIDE SEQUENCE</scope>
</reference>
<feature type="transmembrane region" description="Helical" evidence="1">
    <location>
        <begin position="71"/>
        <end position="92"/>
    </location>
</feature>